<evidence type="ECO:0000313" key="3">
    <source>
        <dbReference type="Proteomes" id="UP000553034"/>
    </source>
</evidence>
<dbReference type="Proteomes" id="UP000553034">
    <property type="component" value="Unassembled WGS sequence"/>
</dbReference>
<accession>A0A840ELI5</accession>
<reference evidence="2 3" key="1">
    <citation type="submission" date="2020-08" db="EMBL/GenBank/DDBJ databases">
        <title>Genomic Encyclopedia of Type Strains, Phase IV (KMG-IV): sequencing the most valuable type-strain genomes for metagenomic binning, comparative biology and taxonomic classification.</title>
        <authorList>
            <person name="Goeker M."/>
        </authorList>
    </citation>
    <scope>NUCLEOTIDE SEQUENCE [LARGE SCALE GENOMIC DNA]</scope>
    <source>
        <strain evidence="2 3">DSM 29568</strain>
    </source>
</reference>
<feature type="transmembrane region" description="Helical" evidence="1">
    <location>
        <begin position="132"/>
        <end position="149"/>
    </location>
</feature>
<keyword evidence="3" id="KW-1185">Reference proteome</keyword>
<keyword evidence="1" id="KW-0472">Membrane</keyword>
<protein>
    <submittedName>
        <fullName evidence="2">Uncharacterized protein</fullName>
    </submittedName>
</protein>
<organism evidence="2 3">
    <name type="scientific">Mesonia hippocampi</name>
    <dbReference type="NCBI Taxonomy" id="1628250"/>
    <lineage>
        <taxon>Bacteria</taxon>
        <taxon>Pseudomonadati</taxon>
        <taxon>Bacteroidota</taxon>
        <taxon>Flavobacteriia</taxon>
        <taxon>Flavobacteriales</taxon>
        <taxon>Flavobacteriaceae</taxon>
        <taxon>Mesonia</taxon>
    </lineage>
</organism>
<proteinExistence type="predicted"/>
<feature type="transmembrane region" description="Helical" evidence="1">
    <location>
        <begin position="21"/>
        <end position="40"/>
    </location>
</feature>
<gene>
    <name evidence="2" type="ORF">GGR32_001279</name>
</gene>
<evidence type="ECO:0000256" key="1">
    <source>
        <dbReference type="SAM" id="Phobius"/>
    </source>
</evidence>
<keyword evidence="1" id="KW-0812">Transmembrane</keyword>
<keyword evidence="1" id="KW-1133">Transmembrane helix</keyword>
<dbReference type="AlphaFoldDB" id="A0A840ELI5"/>
<name>A0A840ELI5_9FLAO</name>
<sequence length="180" mass="21442">MNESNIPITRNLRHYYKRFSNSFRVNFIFLSFGLLCFVYTDIFILPSKIEKDTIININKEVLRNGDYLEILGYRHFTKGKKIFMNAHLLETREIKLYYSPILGLMKDVREIAKPEKSNRKYLSNGLTPFKKYFSFILFISNGIGIYFMLSKRKISENTYYNIVYFNLIAGIIFLLFIVLY</sequence>
<evidence type="ECO:0000313" key="2">
    <source>
        <dbReference type="EMBL" id="MBB4118988.1"/>
    </source>
</evidence>
<comment type="caution">
    <text evidence="2">The sequence shown here is derived from an EMBL/GenBank/DDBJ whole genome shotgun (WGS) entry which is preliminary data.</text>
</comment>
<feature type="transmembrane region" description="Helical" evidence="1">
    <location>
        <begin position="161"/>
        <end position="179"/>
    </location>
</feature>
<dbReference type="EMBL" id="JACIFO010000004">
    <property type="protein sequence ID" value="MBB4118988.1"/>
    <property type="molecule type" value="Genomic_DNA"/>
</dbReference>
<dbReference type="RefSeq" id="WP_183477341.1">
    <property type="nucleotide sequence ID" value="NZ_JACIFO010000004.1"/>
</dbReference>